<accession>A0ABR3R1I9</accession>
<gene>
    <name evidence="4" type="ORF">SLS59_006944</name>
</gene>
<feature type="domain" description="Opioid growth factor receptor (OGFr) conserved" evidence="3">
    <location>
        <begin position="182"/>
        <end position="220"/>
    </location>
</feature>
<comment type="similarity">
    <text evidence="1">Belongs to the opioid growth factor receptor family.</text>
</comment>
<feature type="compositionally biased region" description="Polar residues" evidence="2">
    <location>
        <begin position="169"/>
        <end position="178"/>
    </location>
</feature>
<comment type="caution">
    <text evidence="4">The sequence shown here is derived from an EMBL/GenBank/DDBJ whole genome shotgun (WGS) entry which is preliminary data.</text>
</comment>
<proteinExistence type="inferred from homology"/>
<dbReference type="InterPro" id="IPR006757">
    <property type="entry name" value="OGF_rcpt"/>
</dbReference>
<dbReference type="Proteomes" id="UP001521222">
    <property type="component" value="Unassembled WGS sequence"/>
</dbReference>
<evidence type="ECO:0000313" key="5">
    <source>
        <dbReference type="Proteomes" id="UP001521222"/>
    </source>
</evidence>
<reference evidence="4 5" key="1">
    <citation type="submission" date="2024-02" db="EMBL/GenBank/DDBJ databases">
        <title>De novo assembly and annotation of 12 fungi associated with fruit tree decline syndrome in Ontario, Canada.</title>
        <authorList>
            <person name="Sulman M."/>
            <person name="Ellouze W."/>
            <person name="Ilyukhin E."/>
        </authorList>
    </citation>
    <scope>NUCLEOTIDE SEQUENCE [LARGE SCALE GENOMIC DNA]</scope>
    <source>
        <strain evidence="4 5">M97-236</strain>
    </source>
</reference>
<feature type="region of interest" description="Disordered" evidence="2">
    <location>
        <begin position="130"/>
        <end position="179"/>
    </location>
</feature>
<evidence type="ECO:0000256" key="2">
    <source>
        <dbReference type="SAM" id="MobiDB-lite"/>
    </source>
</evidence>
<organism evidence="4 5">
    <name type="scientific">Nothophoma quercina</name>
    <dbReference type="NCBI Taxonomy" id="749835"/>
    <lineage>
        <taxon>Eukaryota</taxon>
        <taxon>Fungi</taxon>
        <taxon>Dikarya</taxon>
        <taxon>Ascomycota</taxon>
        <taxon>Pezizomycotina</taxon>
        <taxon>Dothideomycetes</taxon>
        <taxon>Pleosporomycetidae</taxon>
        <taxon>Pleosporales</taxon>
        <taxon>Pleosporineae</taxon>
        <taxon>Didymellaceae</taxon>
        <taxon>Nothophoma</taxon>
    </lineage>
</organism>
<evidence type="ECO:0000313" key="4">
    <source>
        <dbReference type="EMBL" id="KAL1598260.1"/>
    </source>
</evidence>
<dbReference type="PANTHER" id="PTHR14015:SF2">
    <property type="entry name" value="OPIOID GROWTH FACTOR RECEPTOR (OGFR) CONSERVED DOMAIN-CONTAINING PROTEIN"/>
    <property type="match status" value="1"/>
</dbReference>
<keyword evidence="5" id="KW-1185">Reference proteome</keyword>
<evidence type="ECO:0000259" key="3">
    <source>
        <dbReference type="Pfam" id="PF04664"/>
    </source>
</evidence>
<dbReference type="PANTHER" id="PTHR14015">
    <property type="entry name" value="OPIOID GROWTH FACTOR RECEPTOR OGFR ZETA-TYPE OPIOID RECEPTOR"/>
    <property type="match status" value="1"/>
</dbReference>
<sequence length="280" mass="32015">MSASKRLKLSSMAPTKQTTGSAIVHFYGPDVQAKDSIGRTQEHILSWSNSQLENSHNYIQVLFPLPEGSPYNWSAPVIDLETFKAFRARSELRQQLRKSFERMLTFYGFTNSIYSKVDKQKTDNQVITTKDEEQTNIASDTPAATAAPITNAPSQPSATETPQVAPETPKSNSQSQPSGYYVVRGPNWHKMSRNWCVRMDHNHLRITRILRCLRVLGCQKECDAFFAALKHVYDDPAIQIGPRSMDYWTRAVERPLYLPPDDNEDDCEWLRAWEKEQAKE</sequence>
<dbReference type="EMBL" id="JAKIXB020000023">
    <property type="protein sequence ID" value="KAL1598260.1"/>
    <property type="molecule type" value="Genomic_DNA"/>
</dbReference>
<feature type="compositionally biased region" description="Low complexity" evidence="2">
    <location>
        <begin position="136"/>
        <end position="154"/>
    </location>
</feature>
<evidence type="ECO:0000256" key="1">
    <source>
        <dbReference type="ARBA" id="ARBA00010365"/>
    </source>
</evidence>
<dbReference type="InterPro" id="IPR039574">
    <property type="entry name" value="OGFr"/>
</dbReference>
<name>A0ABR3R1I9_9PLEO</name>
<protein>
    <recommendedName>
        <fullName evidence="3">Opioid growth factor receptor (OGFr) conserved domain-containing protein</fullName>
    </recommendedName>
</protein>
<feature type="domain" description="Opioid growth factor receptor (OGFr) conserved" evidence="3">
    <location>
        <begin position="41"/>
        <end position="110"/>
    </location>
</feature>
<dbReference type="Pfam" id="PF04664">
    <property type="entry name" value="OGFr_N"/>
    <property type="match status" value="2"/>
</dbReference>